<comment type="caution">
    <text evidence="1">The sequence shown here is derived from an EMBL/GenBank/DDBJ whole genome shotgun (WGS) entry which is preliminary data.</text>
</comment>
<reference evidence="1 2" key="1">
    <citation type="submission" date="2022-05" db="EMBL/GenBank/DDBJ databases">
        <title>A multi-omics perspective on studying reproductive biology in Daphnia sinensis.</title>
        <authorList>
            <person name="Jia J."/>
        </authorList>
    </citation>
    <scope>NUCLEOTIDE SEQUENCE [LARGE SCALE GENOMIC DNA]</scope>
    <source>
        <strain evidence="1 2">WSL</strain>
    </source>
</reference>
<evidence type="ECO:0000313" key="1">
    <source>
        <dbReference type="EMBL" id="KAI9552580.1"/>
    </source>
</evidence>
<dbReference type="AlphaFoldDB" id="A0AAD5KY27"/>
<dbReference type="Proteomes" id="UP000820818">
    <property type="component" value="Linkage Group LG9"/>
</dbReference>
<gene>
    <name evidence="1" type="ORF">GHT06_020441</name>
</gene>
<sequence>MNQPAPMVPSGNINVRRRIRTLHVSSCDPMFLPLSAVTETALHPTGLSIRLPIHLGSNISFASCGASLFVTTSCASVFKQNTNETIQPVRASFFFRRLMIF</sequence>
<evidence type="ECO:0000313" key="2">
    <source>
        <dbReference type="Proteomes" id="UP000820818"/>
    </source>
</evidence>
<proteinExistence type="predicted"/>
<organism evidence="1 2">
    <name type="scientific">Daphnia sinensis</name>
    <dbReference type="NCBI Taxonomy" id="1820382"/>
    <lineage>
        <taxon>Eukaryota</taxon>
        <taxon>Metazoa</taxon>
        <taxon>Ecdysozoa</taxon>
        <taxon>Arthropoda</taxon>
        <taxon>Crustacea</taxon>
        <taxon>Branchiopoda</taxon>
        <taxon>Diplostraca</taxon>
        <taxon>Cladocera</taxon>
        <taxon>Anomopoda</taxon>
        <taxon>Daphniidae</taxon>
        <taxon>Daphnia</taxon>
        <taxon>Daphnia similis group</taxon>
    </lineage>
</organism>
<accession>A0AAD5KY27</accession>
<keyword evidence="2" id="KW-1185">Reference proteome</keyword>
<protein>
    <submittedName>
        <fullName evidence="1">Uncharacterized protein</fullName>
    </submittedName>
</protein>
<dbReference type="EMBL" id="WJBH02000009">
    <property type="protein sequence ID" value="KAI9552580.1"/>
    <property type="molecule type" value="Genomic_DNA"/>
</dbReference>
<name>A0AAD5KY27_9CRUS</name>